<dbReference type="EMBL" id="GIFC01016843">
    <property type="protein sequence ID" value="MXU98926.1"/>
    <property type="molecule type" value="Transcribed_RNA"/>
</dbReference>
<feature type="compositionally biased region" description="Polar residues" evidence="1">
    <location>
        <begin position="233"/>
        <end position="247"/>
    </location>
</feature>
<feature type="region of interest" description="Disordered" evidence="1">
    <location>
        <begin position="41"/>
        <end position="71"/>
    </location>
</feature>
<protein>
    <submittedName>
        <fullName evidence="3">Putative translation initiation factor if-2</fullName>
    </submittedName>
</protein>
<reference evidence="3" key="1">
    <citation type="submission" date="2019-12" db="EMBL/GenBank/DDBJ databases">
        <title>An insight into the sialome of adult female Ixodes ricinus ticks feeding for 6 days.</title>
        <authorList>
            <person name="Perner J."/>
            <person name="Ribeiro J.M.C."/>
        </authorList>
    </citation>
    <scope>NUCLEOTIDE SEQUENCE</scope>
    <source>
        <strain evidence="3">Semi-engorged</strain>
        <tissue evidence="3">Salivary glands</tissue>
    </source>
</reference>
<feature type="region of interest" description="Disordered" evidence="1">
    <location>
        <begin position="168"/>
        <end position="260"/>
    </location>
</feature>
<evidence type="ECO:0000313" key="3">
    <source>
        <dbReference type="EMBL" id="MXU98926.1"/>
    </source>
</evidence>
<name>A0A6B0VB32_IXORI</name>
<feature type="compositionally biased region" description="Acidic residues" evidence="1">
    <location>
        <begin position="185"/>
        <end position="197"/>
    </location>
</feature>
<proteinExistence type="predicted"/>
<feature type="region of interest" description="Disordered" evidence="1">
    <location>
        <begin position="273"/>
        <end position="310"/>
    </location>
</feature>
<evidence type="ECO:0000256" key="2">
    <source>
        <dbReference type="SAM" id="SignalP"/>
    </source>
</evidence>
<feature type="compositionally biased region" description="Basic and acidic residues" evidence="1">
    <location>
        <begin position="56"/>
        <end position="71"/>
    </location>
</feature>
<dbReference type="AlphaFoldDB" id="A0A6B0VB32"/>
<feature type="region of interest" description="Disordered" evidence="1">
    <location>
        <begin position="323"/>
        <end position="380"/>
    </location>
</feature>
<keyword evidence="2" id="KW-0732">Signal</keyword>
<feature type="compositionally biased region" description="Polar residues" evidence="1">
    <location>
        <begin position="209"/>
        <end position="222"/>
    </location>
</feature>
<feature type="chain" id="PRO_5025330581" evidence="2">
    <location>
        <begin position="22"/>
        <end position="380"/>
    </location>
</feature>
<keyword evidence="3" id="KW-0648">Protein biosynthesis</keyword>
<evidence type="ECO:0000256" key="1">
    <source>
        <dbReference type="SAM" id="MobiDB-lite"/>
    </source>
</evidence>
<sequence>MLVLLLPSLTHLVAVLKTVCCRSHKPVNYAKLDIGSDEDDDFKSAEAANNKRTKQKDKEGVPPKDCRKKETEKLPVKDVDSVFAAGGEIDPKPRRLSLDEKLFDRDLKAALTLSQLEATSRTSAGVLHLETDCVVATENFEVAGEVEVESSCDAGVSVVSVMDHVLPSGQELESTPPPDTAGDLESTEASDSSEEEFCSPRSKRRKCSTKQGATTVGRNTPGRSARSVPDVKTATSPAASKQHSTRATFKPNPAEAAVNPPSAPAPFKPLPTPATCKPLPTPAACKPQPTPATNKPLPTPAACKPQPTPAACKPTLATIAATEGKRHSATLPAASVHKNVPRSGPTSSGKRVGTGLSSIRLGLSRKGLKEPLHRVVKVVP</sequence>
<keyword evidence="3" id="KW-0396">Initiation factor</keyword>
<feature type="signal peptide" evidence="2">
    <location>
        <begin position="1"/>
        <end position="21"/>
    </location>
</feature>
<organism evidence="3">
    <name type="scientific">Ixodes ricinus</name>
    <name type="common">Common tick</name>
    <name type="synonym">Acarus ricinus</name>
    <dbReference type="NCBI Taxonomy" id="34613"/>
    <lineage>
        <taxon>Eukaryota</taxon>
        <taxon>Metazoa</taxon>
        <taxon>Ecdysozoa</taxon>
        <taxon>Arthropoda</taxon>
        <taxon>Chelicerata</taxon>
        <taxon>Arachnida</taxon>
        <taxon>Acari</taxon>
        <taxon>Parasitiformes</taxon>
        <taxon>Ixodida</taxon>
        <taxon>Ixodoidea</taxon>
        <taxon>Ixodidae</taxon>
        <taxon>Ixodinae</taxon>
        <taxon>Ixodes</taxon>
    </lineage>
</organism>
<accession>A0A6B0VB32</accession>
<dbReference type="GO" id="GO:0003743">
    <property type="term" value="F:translation initiation factor activity"/>
    <property type="evidence" value="ECO:0007669"/>
    <property type="project" value="UniProtKB-KW"/>
</dbReference>